<dbReference type="InterPro" id="IPR036179">
    <property type="entry name" value="Ig-like_dom_sf"/>
</dbReference>
<dbReference type="InterPro" id="IPR013098">
    <property type="entry name" value="Ig_I-set"/>
</dbReference>
<dbReference type="SUPFAM" id="SSF48726">
    <property type="entry name" value="Immunoglobulin"/>
    <property type="match status" value="1"/>
</dbReference>
<dbReference type="InterPro" id="IPR013783">
    <property type="entry name" value="Ig-like_fold"/>
</dbReference>
<feature type="region of interest" description="Disordered" evidence="2">
    <location>
        <begin position="87"/>
        <end position="127"/>
    </location>
</feature>
<feature type="domain" description="Ig-like" evidence="4">
    <location>
        <begin position="436"/>
        <end position="527"/>
    </location>
</feature>
<dbReference type="InterPro" id="IPR007110">
    <property type="entry name" value="Ig-like_dom"/>
</dbReference>
<dbReference type="InterPro" id="IPR003598">
    <property type="entry name" value="Ig_sub2"/>
</dbReference>
<dbReference type="EnsemblMetazoa" id="AALFPA23_002106.R1763">
    <property type="protein sequence ID" value="AALFPA23_002106.P1763"/>
    <property type="gene ID" value="AALFPA23_002106"/>
</dbReference>
<dbReference type="Pfam" id="PF24700">
    <property type="entry name" value="Vein_beta-barrel"/>
    <property type="match status" value="1"/>
</dbReference>
<dbReference type="Gene3D" id="2.10.25.10">
    <property type="entry name" value="Laminin"/>
    <property type="match status" value="1"/>
</dbReference>
<accession>A0ABM1XRC8</accession>
<dbReference type="CDD" id="cd00054">
    <property type="entry name" value="EGF_CA"/>
    <property type="match status" value="1"/>
</dbReference>
<proteinExistence type="predicted"/>
<keyword evidence="1" id="KW-1015">Disulfide bond</keyword>
<dbReference type="CDD" id="cd00096">
    <property type="entry name" value="Ig"/>
    <property type="match status" value="1"/>
</dbReference>
<dbReference type="PROSITE" id="PS50835">
    <property type="entry name" value="IG_LIKE"/>
    <property type="match status" value="1"/>
</dbReference>
<dbReference type="Proteomes" id="UP000069940">
    <property type="component" value="Unassembled WGS sequence"/>
</dbReference>
<evidence type="ECO:0000259" key="4">
    <source>
        <dbReference type="PROSITE" id="PS50835"/>
    </source>
</evidence>
<feature type="compositionally biased region" description="Polar residues" evidence="2">
    <location>
        <begin position="105"/>
        <end position="127"/>
    </location>
</feature>
<dbReference type="InterPro" id="IPR000742">
    <property type="entry name" value="EGF"/>
</dbReference>
<dbReference type="SMART" id="SM00181">
    <property type="entry name" value="EGF"/>
    <property type="match status" value="1"/>
</dbReference>
<sequence>MYLRKWSPIKYLMYLWLAILVWIFCRCESAATMHLAPASSSSSFPPFSLSYASGTSSSSRTSSSISSGSSSDNFSASRNSISELFANRNRHRVPAASPRGDTSELVDSTSPYQWRPSTPESTISSQRPLATPHLTKLFSQAASNDNRRLSPPTSGVTPSSYHHPINYANRMLQQNANSLPLEQPQQQLPNLPASLSQFPSNHDSLQVKTNYVSSSSISNTSISAESAILAEKRLQQQWKLRMNQKRARRLAHRRHLTEQSDASTTNRNRRDSARVPLPGGSQQPPPRRGPAAGQGGPGGQPRRYCSARDPATLAFDAPVVFEGKVKSMSSDRRANFSVTFEIVRVHKKHTKYPLEMFQQVRLQFSFRNWSECDIYRETYRERGIVREELEQGKVYFLFVKQIDLSNFTILGQPIRKTRRTANGVMEGVKDTYGKPPKIYSMTSNVTRQEGKRVRLVCKVQGEPPPKVTWFKDKRSINRNVTKYAQVHLKKRSELIIHSVIPSDAGEYECRAKNKYAKISNSTHVRVTAKHSSTKQPKTTHSTEPPYNPRPCRGPGAEHFCLNRGTCIHFEDLQEWACTCPKGFSGNKCENKVIDYHPTTSSKHQDCSYGYGYGGHPECADFLLMDSPVALPMIPPMYDYDDDSDI</sequence>
<dbReference type="PROSITE" id="PS00022">
    <property type="entry name" value="EGF_1"/>
    <property type="match status" value="1"/>
</dbReference>
<dbReference type="InterPro" id="IPR057777">
    <property type="entry name" value="Beta-barrel_vein"/>
</dbReference>
<reference evidence="5" key="2">
    <citation type="submission" date="2025-05" db="UniProtKB">
        <authorList>
            <consortium name="EnsemblMetazoa"/>
        </authorList>
    </citation>
    <scope>IDENTIFICATION</scope>
    <source>
        <strain evidence="5">Foshan</strain>
    </source>
</reference>
<dbReference type="PROSITE" id="PS01186">
    <property type="entry name" value="EGF_2"/>
    <property type="match status" value="1"/>
</dbReference>
<reference evidence="6" key="1">
    <citation type="journal article" date="2015" name="Proc. Natl. Acad. Sci. U.S.A.">
        <title>Genome sequence of the Asian Tiger mosquito, Aedes albopictus, reveals insights into its biology, genetics, and evolution.</title>
        <authorList>
            <person name="Chen X.G."/>
            <person name="Jiang X."/>
            <person name="Gu J."/>
            <person name="Xu M."/>
            <person name="Wu Y."/>
            <person name="Deng Y."/>
            <person name="Zhang C."/>
            <person name="Bonizzoni M."/>
            <person name="Dermauw W."/>
            <person name="Vontas J."/>
            <person name="Armbruster P."/>
            <person name="Huang X."/>
            <person name="Yang Y."/>
            <person name="Zhang H."/>
            <person name="He W."/>
            <person name="Peng H."/>
            <person name="Liu Y."/>
            <person name="Wu K."/>
            <person name="Chen J."/>
            <person name="Lirakis M."/>
            <person name="Topalis P."/>
            <person name="Van Leeuwen T."/>
            <person name="Hall A.B."/>
            <person name="Jiang X."/>
            <person name="Thorpe C."/>
            <person name="Mueller R.L."/>
            <person name="Sun C."/>
            <person name="Waterhouse R.M."/>
            <person name="Yan G."/>
            <person name="Tu Z.J."/>
            <person name="Fang X."/>
            <person name="James A.A."/>
        </authorList>
    </citation>
    <scope>NUCLEOTIDE SEQUENCE [LARGE SCALE GENOMIC DNA]</scope>
    <source>
        <strain evidence="6">Foshan</strain>
    </source>
</reference>
<evidence type="ECO:0000259" key="3">
    <source>
        <dbReference type="PROSITE" id="PS50026"/>
    </source>
</evidence>
<dbReference type="SMART" id="SM00408">
    <property type="entry name" value="IGc2"/>
    <property type="match status" value="1"/>
</dbReference>
<feature type="disulfide bond" evidence="1">
    <location>
        <begin position="560"/>
        <end position="577"/>
    </location>
</feature>
<dbReference type="PROSITE" id="PS50026">
    <property type="entry name" value="EGF_3"/>
    <property type="match status" value="1"/>
</dbReference>
<feature type="domain" description="EGF-like" evidence="3">
    <location>
        <begin position="547"/>
        <end position="589"/>
    </location>
</feature>
<evidence type="ECO:0000313" key="6">
    <source>
        <dbReference type="Proteomes" id="UP000069940"/>
    </source>
</evidence>
<feature type="compositionally biased region" description="Basic residues" evidence="2">
    <location>
        <begin position="242"/>
        <end position="255"/>
    </location>
</feature>
<feature type="region of interest" description="Disordered" evidence="2">
    <location>
        <begin position="55"/>
        <end position="75"/>
    </location>
</feature>
<dbReference type="PANTHER" id="PTHR47633">
    <property type="entry name" value="IMMUNOGLOBULIN"/>
    <property type="match status" value="1"/>
</dbReference>
<feature type="region of interest" description="Disordered" evidence="2">
    <location>
        <begin position="523"/>
        <end position="548"/>
    </location>
</feature>
<dbReference type="Gene3D" id="2.60.40.10">
    <property type="entry name" value="Immunoglobulins"/>
    <property type="match status" value="1"/>
</dbReference>
<feature type="compositionally biased region" description="Polar residues" evidence="2">
    <location>
        <begin position="533"/>
        <end position="544"/>
    </location>
</feature>
<evidence type="ECO:0000256" key="1">
    <source>
        <dbReference type="PROSITE-ProRule" id="PRU00076"/>
    </source>
</evidence>
<feature type="region of interest" description="Disordered" evidence="2">
    <location>
        <begin position="241"/>
        <end position="304"/>
    </location>
</feature>
<dbReference type="Pfam" id="PF07679">
    <property type="entry name" value="I-set"/>
    <property type="match status" value="1"/>
</dbReference>
<protein>
    <recommendedName>
        <fullName evidence="7">Protein vein</fullName>
    </recommendedName>
</protein>
<feature type="disulfide bond" evidence="1">
    <location>
        <begin position="579"/>
        <end position="588"/>
    </location>
</feature>
<keyword evidence="6" id="KW-1185">Reference proteome</keyword>
<dbReference type="SUPFAM" id="SSF57196">
    <property type="entry name" value="EGF/Laminin"/>
    <property type="match status" value="1"/>
</dbReference>
<name>A0ABM1XRC8_AEDAL</name>
<evidence type="ECO:0000313" key="5">
    <source>
        <dbReference type="EnsemblMetazoa" id="AALFPA23_002106.P1763"/>
    </source>
</evidence>
<dbReference type="SMART" id="SM00409">
    <property type="entry name" value="IG"/>
    <property type="match status" value="1"/>
</dbReference>
<evidence type="ECO:0008006" key="7">
    <source>
        <dbReference type="Google" id="ProtNLM"/>
    </source>
</evidence>
<comment type="caution">
    <text evidence="1">Lacks conserved residue(s) required for the propagation of feature annotation.</text>
</comment>
<dbReference type="RefSeq" id="XP_062709135.1">
    <property type="nucleotide sequence ID" value="XM_062853151.1"/>
</dbReference>
<dbReference type="InterPro" id="IPR003599">
    <property type="entry name" value="Ig_sub"/>
</dbReference>
<evidence type="ECO:0000256" key="2">
    <source>
        <dbReference type="SAM" id="MobiDB-lite"/>
    </source>
</evidence>
<organism evidence="5 6">
    <name type="scientific">Aedes albopictus</name>
    <name type="common">Asian tiger mosquito</name>
    <name type="synonym">Stegomyia albopicta</name>
    <dbReference type="NCBI Taxonomy" id="7160"/>
    <lineage>
        <taxon>Eukaryota</taxon>
        <taxon>Metazoa</taxon>
        <taxon>Ecdysozoa</taxon>
        <taxon>Arthropoda</taxon>
        <taxon>Hexapoda</taxon>
        <taxon>Insecta</taxon>
        <taxon>Pterygota</taxon>
        <taxon>Neoptera</taxon>
        <taxon>Endopterygota</taxon>
        <taxon>Diptera</taxon>
        <taxon>Nematocera</taxon>
        <taxon>Culicoidea</taxon>
        <taxon>Culicidae</taxon>
        <taxon>Culicinae</taxon>
        <taxon>Aedini</taxon>
        <taxon>Aedes</taxon>
        <taxon>Stegomyia</taxon>
    </lineage>
</organism>
<keyword evidence="1" id="KW-0245">EGF-like domain</keyword>
<dbReference type="GeneID" id="109400749"/>